<evidence type="ECO:0000256" key="2">
    <source>
        <dbReference type="ARBA" id="ARBA00023186"/>
    </source>
</evidence>
<comment type="subunit">
    <text evidence="3">UreD, UreF and UreG form a complex that acts as a GTP-hydrolysis-dependent molecular chaperone, activating the urease apoprotein by helping to assemble the nickel containing metallocenter of UreC. The UreE protein probably delivers the nickel.</text>
</comment>
<reference evidence="4 5" key="1">
    <citation type="submission" date="2024-03" db="EMBL/GenBank/DDBJ databases">
        <title>Community enrichment and isolation of bacterial strains for fucoidan degradation.</title>
        <authorList>
            <person name="Sichert A."/>
        </authorList>
    </citation>
    <scope>NUCLEOTIDE SEQUENCE [LARGE SCALE GENOMIC DNA]</scope>
    <source>
        <strain evidence="4 5">AS62</strain>
    </source>
</reference>
<keyword evidence="2 3" id="KW-0143">Chaperone</keyword>
<organism evidence="4 5">
    <name type="scientific">Ahrensia kielensis</name>
    <dbReference type="NCBI Taxonomy" id="76980"/>
    <lineage>
        <taxon>Bacteria</taxon>
        <taxon>Pseudomonadati</taxon>
        <taxon>Pseudomonadota</taxon>
        <taxon>Alphaproteobacteria</taxon>
        <taxon>Hyphomicrobiales</taxon>
        <taxon>Ahrensiaceae</taxon>
        <taxon>Ahrensia</taxon>
    </lineage>
</organism>
<dbReference type="Gene3D" id="1.10.4190.10">
    <property type="entry name" value="Urease accessory protein UreF"/>
    <property type="match status" value="1"/>
</dbReference>
<dbReference type="PANTHER" id="PTHR33620">
    <property type="entry name" value="UREASE ACCESSORY PROTEIN F"/>
    <property type="match status" value="1"/>
</dbReference>
<evidence type="ECO:0000256" key="1">
    <source>
        <dbReference type="ARBA" id="ARBA00022988"/>
    </source>
</evidence>
<comment type="subcellular location">
    <subcellularLocation>
        <location evidence="3">Cytoplasm</location>
    </subcellularLocation>
</comment>
<evidence type="ECO:0000256" key="3">
    <source>
        <dbReference type="HAMAP-Rule" id="MF_01385"/>
    </source>
</evidence>
<accession>A0ABU9T2I5</accession>
<evidence type="ECO:0000313" key="4">
    <source>
        <dbReference type="EMBL" id="MEM5500333.1"/>
    </source>
</evidence>
<comment type="similarity">
    <text evidence="3">Belongs to the UreF family.</text>
</comment>
<evidence type="ECO:0000313" key="5">
    <source>
        <dbReference type="Proteomes" id="UP001477870"/>
    </source>
</evidence>
<protein>
    <recommendedName>
        <fullName evidence="3">Urease accessory protein UreF</fullName>
    </recommendedName>
</protein>
<proteinExistence type="inferred from homology"/>
<dbReference type="EMBL" id="JBBMQO010000001">
    <property type="protein sequence ID" value="MEM5500333.1"/>
    <property type="molecule type" value="Genomic_DNA"/>
</dbReference>
<name>A0ABU9T2I5_9HYPH</name>
<keyword evidence="5" id="KW-1185">Reference proteome</keyword>
<comment type="caution">
    <text evidence="4">The sequence shown here is derived from an EMBL/GenBank/DDBJ whole genome shotgun (WGS) entry which is preliminary data.</text>
</comment>
<gene>
    <name evidence="3" type="primary">ureF</name>
    <name evidence="4" type="ORF">WNY59_01885</name>
</gene>
<dbReference type="InterPro" id="IPR038277">
    <property type="entry name" value="UreF_sf"/>
</dbReference>
<dbReference type="HAMAP" id="MF_01385">
    <property type="entry name" value="UreF"/>
    <property type="match status" value="1"/>
</dbReference>
<dbReference type="PIRSF" id="PIRSF009467">
    <property type="entry name" value="Ureas_acces_UreF"/>
    <property type="match status" value="1"/>
</dbReference>
<keyword evidence="1 3" id="KW-0996">Nickel insertion</keyword>
<dbReference type="Pfam" id="PF01730">
    <property type="entry name" value="UreF"/>
    <property type="match status" value="1"/>
</dbReference>
<dbReference type="InterPro" id="IPR002639">
    <property type="entry name" value="UreF"/>
</dbReference>
<dbReference type="Proteomes" id="UP001477870">
    <property type="component" value="Unassembled WGS sequence"/>
</dbReference>
<keyword evidence="3" id="KW-0963">Cytoplasm</keyword>
<comment type="function">
    <text evidence="3">Required for maturation of urease via the functional incorporation of the urease nickel metallocenter.</text>
</comment>
<dbReference type="PANTHER" id="PTHR33620:SF1">
    <property type="entry name" value="UREASE ACCESSORY PROTEIN F"/>
    <property type="match status" value="1"/>
</dbReference>
<sequence length="228" mass="24050">MAAQKFRKMNDSASLLKLMSWLSPVFPTGGFSYSSGLETAVQSGLVVDADDLRDWLKAALSNGALHNDAVLFAAALRMSNAPKELTKIAEMALALAGSAERYLEMTAQGDAFIKAVINWPDADDVRFPSPCPLCVAAGAAGGASKIDLTIALSAYLHSAITNQAQAAIRLSVTGQNGASNIMAALEPDIIALAEFAAQSDMDDVGSAAMNAEIMSMRHEHLNGRMFRS</sequence>